<reference evidence="1 2" key="1">
    <citation type="submission" date="2024-01" db="EMBL/GenBank/DDBJ databases">
        <title>The complete chloroplast genome sequence of Lithospermum erythrorhizon: insights into the phylogenetic relationship among Boraginaceae species and the maternal lineages of purple gromwells.</title>
        <authorList>
            <person name="Okada T."/>
            <person name="Watanabe K."/>
        </authorList>
    </citation>
    <scope>NUCLEOTIDE SEQUENCE [LARGE SCALE GENOMIC DNA]</scope>
</reference>
<dbReference type="AlphaFoldDB" id="A0AAV3NQH5"/>
<organism evidence="1 2">
    <name type="scientific">Lithospermum erythrorhizon</name>
    <name type="common">Purple gromwell</name>
    <name type="synonym">Lithospermum officinale var. erythrorhizon</name>
    <dbReference type="NCBI Taxonomy" id="34254"/>
    <lineage>
        <taxon>Eukaryota</taxon>
        <taxon>Viridiplantae</taxon>
        <taxon>Streptophyta</taxon>
        <taxon>Embryophyta</taxon>
        <taxon>Tracheophyta</taxon>
        <taxon>Spermatophyta</taxon>
        <taxon>Magnoliopsida</taxon>
        <taxon>eudicotyledons</taxon>
        <taxon>Gunneridae</taxon>
        <taxon>Pentapetalae</taxon>
        <taxon>asterids</taxon>
        <taxon>lamiids</taxon>
        <taxon>Boraginales</taxon>
        <taxon>Boraginaceae</taxon>
        <taxon>Boraginoideae</taxon>
        <taxon>Lithospermeae</taxon>
        <taxon>Lithospermum</taxon>
    </lineage>
</organism>
<name>A0AAV3NQH5_LITER</name>
<keyword evidence="2" id="KW-1185">Reference proteome</keyword>
<dbReference type="Proteomes" id="UP001454036">
    <property type="component" value="Unassembled WGS sequence"/>
</dbReference>
<proteinExistence type="predicted"/>
<evidence type="ECO:0000313" key="1">
    <source>
        <dbReference type="EMBL" id="GAA0141469.1"/>
    </source>
</evidence>
<dbReference type="Pfam" id="PF14223">
    <property type="entry name" value="Retrotran_gag_2"/>
    <property type="match status" value="1"/>
</dbReference>
<accession>A0AAV3NQH5</accession>
<protein>
    <recommendedName>
        <fullName evidence="3">Gag-pol polyprotein</fullName>
    </recommendedName>
</protein>
<gene>
    <name evidence="1" type="ORF">LIER_02606</name>
</gene>
<evidence type="ECO:0008006" key="3">
    <source>
        <dbReference type="Google" id="ProtNLM"/>
    </source>
</evidence>
<sequence>MKGFKEGGSITRTPLLDGSNYAYSKVKMTAFLRSIDSKTWKSVKAGWTTPTVTNNNVVTVKPGEKWTREEDEATLANDKAFNDILYVVDINVFKLINTCIVAKTAWDTLETAYEKTQKVRMSRLQQLTTRFKL</sequence>
<comment type="caution">
    <text evidence="1">The sequence shown here is derived from an EMBL/GenBank/DDBJ whole genome shotgun (WGS) entry which is preliminary data.</text>
</comment>
<evidence type="ECO:0000313" key="2">
    <source>
        <dbReference type="Proteomes" id="UP001454036"/>
    </source>
</evidence>
<dbReference type="PANTHER" id="PTHR35317">
    <property type="entry name" value="OS04G0629600 PROTEIN"/>
    <property type="match status" value="1"/>
</dbReference>
<dbReference type="PANTHER" id="PTHR35317:SF23">
    <property type="entry name" value="OS04G0629600 PROTEIN"/>
    <property type="match status" value="1"/>
</dbReference>
<dbReference type="EMBL" id="BAABME010000287">
    <property type="protein sequence ID" value="GAA0141469.1"/>
    <property type="molecule type" value="Genomic_DNA"/>
</dbReference>